<feature type="domain" description="Fucosyltransferase N-terminal" evidence="14">
    <location>
        <begin position="142"/>
        <end position="250"/>
    </location>
</feature>
<gene>
    <name evidence="15" type="ORF">DMN91_002162</name>
</gene>
<evidence type="ECO:0000256" key="2">
    <source>
        <dbReference type="ARBA" id="ARBA00004922"/>
    </source>
</evidence>
<evidence type="ECO:0000256" key="9">
    <source>
        <dbReference type="ARBA" id="ARBA00023034"/>
    </source>
</evidence>
<dbReference type="FunFam" id="3.40.50.11660:FF:000006">
    <property type="entry name" value="Alpha-(1,3)-fucosyltransferase C"/>
    <property type="match status" value="1"/>
</dbReference>
<dbReference type="AlphaFoldDB" id="A0A3L8E1D1"/>
<dbReference type="EMBL" id="QOIP01000002">
    <property type="protein sequence ID" value="RLU25999.1"/>
    <property type="molecule type" value="Genomic_DNA"/>
</dbReference>
<evidence type="ECO:0000256" key="8">
    <source>
        <dbReference type="ARBA" id="ARBA00022989"/>
    </source>
</evidence>
<dbReference type="InterPro" id="IPR031481">
    <property type="entry name" value="Glyco_tran_10_N"/>
</dbReference>
<sequence length="495" mass="56543">MTEEIEGAEKERKADGTRVPVDRRLYRKSFGDGALESEVEGWLAGCSTGRGQPSIPLEDIALTGSTRKTMSKRSCCFVGVTVTSILTVCLLAFYGNFDIQDTFLKLHMNYLEDVGFMGDGNVPSTASQRFVRARDYQEAGIKTVLLWNTLFGDRNFYFGEGDVFRDCPINKCKVFNYRDYLNVEDYDAILFHGNELSGYKMPERRRTRQLYVYVNLESPANRAVPDKYDENYFNLTMTYRLDSDVPWTYGIIEDTKTGKFVAPSRDADWSAFWNGTSAEEPVDELPSAILDVVRGKSKLVTWFVSNCKAKSGRLEYVKELSKHIGVDIYGRCGAFSCSRSQDCFSDVVEPNYFFYLSFENSFCDDYVTEKLMNPLGYNVVPVVYGGANYTQFAPPNSYVNALDFESPKELAAYLKYLSQDLRRYQSFLQWKKYYRVNHGTNRAACTLCEVLHKRKEPAVYSTLSAWYTKDKCPIQTLLSNANDRYATRITLGNYA</sequence>
<evidence type="ECO:0000256" key="10">
    <source>
        <dbReference type="ARBA" id="ARBA00023136"/>
    </source>
</evidence>
<name>A0A3L8E1D1_OOCBI</name>
<evidence type="ECO:0000256" key="1">
    <source>
        <dbReference type="ARBA" id="ARBA00004447"/>
    </source>
</evidence>
<evidence type="ECO:0000256" key="6">
    <source>
        <dbReference type="ARBA" id="ARBA00022692"/>
    </source>
</evidence>
<dbReference type="Pfam" id="PF17039">
    <property type="entry name" value="Glyco_tran_10_N"/>
    <property type="match status" value="1"/>
</dbReference>
<accession>A0A3L8E1D1</accession>
<dbReference type="SUPFAM" id="SSF53756">
    <property type="entry name" value="UDP-Glycosyltransferase/glycogen phosphorylase"/>
    <property type="match status" value="1"/>
</dbReference>
<comment type="caution">
    <text evidence="15">The sequence shown here is derived from an EMBL/GenBank/DDBJ whole genome shotgun (WGS) entry which is preliminary data.</text>
</comment>
<keyword evidence="6 12" id="KW-0812">Transmembrane</keyword>
<keyword evidence="11" id="KW-0325">Glycoprotein</keyword>
<reference evidence="15" key="2">
    <citation type="submission" date="2018-07" db="EMBL/GenBank/DDBJ databases">
        <authorList>
            <person name="Mckenzie S.K."/>
            <person name="Kronauer D.J.C."/>
        </authorList>
    </citation>
    <scope>NUCLEOTIDE SEQUENCE</scope>
    <source>
        <strain evidence="15">Clonal line C1</strain>
    </source>
</reference>
<keyword evidence="9 12" id="KW-0333">Golgi apparatus</keyword>
<dbReference type="PANTHER" id="PTHR48438:SF1">
    <property type="entry name" value="ALPHA-(1,3)-FUCOSYLTRANSFERASE C-RELATED"/>
    <property type="match status" value="1"/>
</dbReference>
<dbReference type="InterPro" id="IPR038577">
    <property type="entry name" value="GT10-like_C_sf"/>
</dbReference>
<evidence type="ECO:0000256" key="11">
    <source>
        <dbReference type="ARBA" id="ARBA00023180"/>
    </source>
</evidence>
<dbReference type="UniPathway" id="UPA00378"/>
<keyword evidence="5 12" id="KW-0808">Transferase</keyword>
<evidence type="ECO:0000313" key="15">
    <source>
        <dbReference type="EMBL" id="RLU25999.1"/>
    </source>
</evidence>
<dbReference type="InterPro" id="IPR055270">
    <property type="entry name" value="Glyco_tran_10_C"/>
</dbReference>
<dbReference type="Pfam" id="PF00852">
    <property type="entry name" value="Glyco_transf_10"/>
    <property type="match status" value="1"/>
</dbReference>
<dbReference type="GO" id="GO:0008417">
    <property type="term" value="F:fucosyltransferase activity"/>
    <property type="evidence" value="ECO:0007669"/>
    <property type="project" value="InterPro"/>
</dbReference>
<feature type="domain" description="Fucosyltransferase C-terminal" evidence="13">
    <location>
        <begin position="294"/>
        <end position="466"/>
    </location>
</feature>
<feature type="transmembrane region" description="Helical" evidence="12">
    <location>
        <begin position="75"/>
        <end position="95"/>
    </location>
</feature>
<dbReference type="PANTHER" id="PTHR48438">
    <property type="entry name" value="ALPHA-(1,3)-FUCOSYLTRANSFERASE C-RELATED"/>
    <property type="match status" value="1"/>
</dbReference>
<evidence type="ECO:0000256" key="4">
    <source>
        <dbReference type="ARBA" id="ARBA00022676"/>
    </source>
</evidence>
<dbReference type="GO" id="GO:0032580">
    <property type="term" value="C:Golgi cisterna membrane"/>
    <property type="evidence" value="ECO:0007669"/>
    <property type="project" value="UniProtKB-SubCell"/>
</dbReference>
<evidence type="ECO:0000259" key="14">
    <source>
        <dbReference type="Pfam" id="PF17039"/>
    </source>
</evidence>
<organism evidence="15">
    <name type="scientific">Ooceraea biroi</name>
    <name type="common">Clonal raider ant</name>
    <name type="synonym">Cerapachys biroi</name>
    <dbReference type="NCBI Taxonomy" id="2015173"/>
    <lineage>
        <taxon>Eukaryota</taxon>
        <taxon>Metazoa</taxon>
        <taxon>Ecdysozoa</taxon>
        <taxon>Arthropoda</taxon>
        <taxon>Hexapoda</taxon>
        <taxon>Insecta</taxon>
        <taxon>Pterygota</taxon>
        <taxon>Neoptera</taxon>
        <taxon>Endopterygota</taxon>
        <taxon>Hymenoptera</taxon>
        <taxon>Apocrita</taxon>
        <taxon>Aculeata</taxon>
        <taxon>Formicoidea</taxon>
        <taxon>Formicidae</taxon>
        <taxon>Dorylinae</taxon>
        <taxon>Ooceraea</taxon>
    </lineage>
</organism>
<reference evidence="15" key="1">
    <citation type="journal article" date="2018" name="Genome Res.">
        <title>The genomic architecture and molecular evolution of ant odorant receptors.</title>
        <authorList>
            <person name="McKenzie S.K."/>
            <person name="Kronauer D.J.C."/>
        </authorList>
    </citation>
    <scope>NUCLEOTIDE SEQUENCE [LARGE SCALE GENOMIC DNA]</scope>
    <source>
        <strain evidence="15">Clonal line C1</strain>
    </source>
</reference>
<comment type="subcellular location">
    <subcellularLocation>
        <location evidence="1 12">Golgi apparatus</location>
        <location evidence="1 12">Golgi stack membrane</location>
        <topology evidence="1 12">Single-pass type II membrane protein</topology>
    </subcellularLocation>
</comment>
<comment type="similarity">
    <text evidence="3 12">Belongs to the glycosyltransferase 10 family.</text>
</comment>
<dbReference type="Proteomes" id="UP000279307">
    <property type="component" value="Chromosome 2"/>
</dbReference>
<keyword evidence="8 12" id="KW-1133">Transmembrane helix</keyword>
<evidence type="ECO:0000259" key="13">
    <source>
        <dbReference type="Pfam" id="PF00852"/>
    </source>
</evidence>
<dbReference type="OrthoDB" id="427096at2759"/>
<comment type="pathway">
    <text evidence="2">Protein modification; protein glycosylation.</text>
</comment>
<keyword evidence="4 12" id="KW-0328">Glycosyltransferase</keyword>
<evidence type="ECO:0000256" key="3">
    <source>
        <dbReference type="ARBA" id="ARBA00008919"/>
    </source>
</evidence>
<evidence type="ECO:0000256" key="12">
    <source>
        <dbReference type="RuleBase" id="RU003832"/>
    </source>
</evidence>
<evidence type="ECO:0000256" key="7">
    <source>
        <dbReference type="ARBA" id="ARBA00022968"/>
    </source>
</evidence>
<keyword evidence="7" id="KW-0735">Signal-anchor</keyword>
<protein>
    <recommendedName>
        <fullName evidence="12">Fucosyltransferase</fullName>
        <ecNumber evidence="12">2.4.1.-</ecNumber>
    </recommendedName>
</protein>
<dbReference type="Gene3D" id="3.40.50.11660">
    <property type="entry name" value="Glycosyl transferase family 10, C-terminal domain"/>
    <property type="match status" value="1"/>
</dbReference>
<evidence type="ECO:0000256" key="5">
    <source>
        <dbReference type="ARBA" id="ARBA00022679"/>
    </source>
</evidence>
<dbReference type="EC" id="2.4.1.-" evidence="12"/>
<keyword evidence="10 12" id="KW-0472">Membrane</keyword>
<proteinExistence type="inferred from homology"/>
<dbReference type="InterPro" id="IPR001503">
    <property type="entry name" value="Glyco_trans_10"/>
</dbReference>